<proteinExistence type="predicted"/>
<organism evidence="3 4">
    <name type="scientific">Actinoplanes lutulentus</name>
    <dbReference type="NCBI Taxonomy" id="1287878"/>
    <lineage>
        <taxon>Bacteria</taxon>
        <taxon>Bacillati</taxon>
        <taxon>Actinomycetota</taxon>
        <taxon>Actinomycetes</taxon>
        <taxon>Micromonosporales</taxon>
        <taxon>Micromonosporaceae</taxon>
        <taxon>Actinoplanes</taxon>
    </lineage>
</organism>
<sequence length="479" mass="50925">MRVGSRSPAESLGSLSGSAPGTGNQLITSRVSRAYRERLTPSQRLSVFSGGTNREAGFANWGKDWTMDDASARGLDRRRLIGWGGVAAAGAVAPLVSPGIGQAGPASPGPSARERIPPDARPGGAYDRNVARLAAEDKFAGVVLLSHRGRTILSRSYGMADEERRTRHHEGTAFSLSSAGKPFHAVAVLQLAQQGRVRLADPIGEYLTGFPADIADRVTVHHVLSGTSGLNTPELDVRRIFRSRQEVRDHCARWARQARLVGIPGTPTTAHAGAETAIPALIVEAVTGMTYWDYVEENIFRRSGMTGSAFYTRPRWLTDRDIAHPYMTVAGGRRVDAVRNLELGSSLPYMPGWNPGRAFIDAPGDGGFATAPDLVRFARGLGDGTLLDRPWADVLTAAKTPVGQASFGAYGIPIEIVGGQWVYQRAGGNPGVGANWSIYPDTGWVGVILSNRDDIPLIAMMGQESQAITGVAPGNGNGG</sequence>
<keyword evidence="4" id="KW-1185">Reference proteome</keyword>
<dbReference type="EMBL" id="QLMJ01000011">
    <property type="protein sequence ID" value="RAK34416.1"/>
    <property type="molecule type" value="Genomic_DNA"/>
</dbReference>
<gene>
    <name evidence="3" type="ORF">B0I29_11115</name>
</gene>
<evidence type="ECO:0000259" key="2">
    <source>
        <dbReference type="Pfam" id="PF00144"/>
    </source>
</evidence>
<feature type="domain" description="Beta-lactamase-related" evidence="2">
    <location>
        <begin position="127"/>
        <end position="454"/>
    </location>
</feature>
<feature type="region of interest" description="Disordered" evidence="1">
    <location>
        <begin position="1"/>
        <end position="25"/>
    </location>
</feature>
<evidence type="ECO:0000256" key="1">
    <source>
        <dbReference type="SAM" id="MobiDB-lite"/>
    </source>
</evidence>
<dbReference type="InterPro" id="IPR050789">
    <property type="entry name" value="Diverse_Enzym_Activities"/>
</dbReference>
<accession>A0A327Z8Z4</accession>
<dbReference type="Gene3D" id="3.40.710.10">
    <property type="entry name" value="DD-peptidase/beta-lactamase superfamily"/>
    <property type="match status" value="1"/>
</dbReference>
<feature type="compositionally biased region" description="Polar residues" evidence="1">
    <location>
        <begin position="13"/>
        <end position="25"/>
    </location>
</feature>
<dbReference type="SUPFAM" id="SSF56601">
    <property type="entry name" value="beta-lactamase/transpeptidase-like"/>
    <property type="match status" value="1"/>
</dbReference>
<dbReference type="AlphaFoldDB" id="A0A327Z8Z4"/>
<dbReference type="Proteomes" id="UP000249341">
    <property type="component" value="Unassembled WGS sequence"/>
</dbReference>
<comment type="caution">
    <text evidence="3">The sequence shown here is derived from an EMBL/GenBank/DDBJ whole genome shotgun (WGS) entry which is preliminary data.</text>
</comment>
<dbReference type="PANTHER" id="PTHR43283">
    <property type="entry name" value="BETA-LACTAMASE-RELATED"/>
    <property type="match status" value="1"/>
</dbReference>
<dbReference type="Pfam" id="PF00144">
    <property type="entry name" value="Beta-lactamase"/>
    <property type="match status" value="1"/>
</dbReference>
<feature type="region of interest" description="Disordered" evidence="1">
    <location>
        <begin position="100"/>
        <end position="123"/>
    </location>
</feature>
<reference evidence="3 4" key="1">
    <citation type="submission" date="2018-06" db="EMBL/GenBank/DDBJ databases">
        <title>Genomic Encyclopedia of Type Strains, Phase III (KMG-III): the genomes of soil and plant-associated and newly described type strains.</title>
        <authorList>
            <person name="Whitman W."/>
        </authorList>
    </citation>
    <scope>NUCLEOTIDE SEQUENCE [LARGE SCALE GENOMIC DNA]</scope>
    <source>
        <strain evidence="3 4">CGMCC 4.7090</strain>
    </source>
</reference>
<protein>
    <submittedName>
        <fullName evidence="3">CubicO group peptidase (Beta-lactamase class C family)</fullName>
    </submittedName>
</protein>
<dbReference type="InterPro" id="IPR001466">
    <property type="entry name" value="Beta-lactam-related"/>
</dbReference>
<dbReference type="InterPro" id="IPR012338">
    <property type="entry name" value="Beta-lactam/transpept-like"/>
</dbReference>
<name>A0A327Z8Z4_9ACTN</name>
<evidence type="ECO:0000313" key="3">
    <source>
        <dbReference type="EMBL" id="RAK34416.1"/>
    </source>
</evidence>
<evidence type="ECO:0000313" key="4">
    <source>
        <dbReference type="Proteomes" id="UP000249341"/>
    </source>
</evidence>